<dbReference type="Gene3D" id="3.20.20.70">
    <property type="entry name" value="Aldolase class I"/>
    <property type="match status" value="1"/>
</dbReference>
<feature type="binding site" evidence="10 14">
    <location>
        <begin position="145"/>
        <end position="148"/>
    </location>
    <ligand>
        <name>substrate</name>
    </ligand>
</feature>
<keyword evidence="8 10" id="KW-0479">Metal-binding</keyword>
<dbReference type="SUPFAM" id="SSF51366">
    <property type="entry name" value="Ribulose-phoshate binding barrel"/>
    <property type="match status" value="1"/>
</dbReference>
<keyword evidence="13" id="KW-0862">Zinc</keyword>
<dbReference type="FunFam" id="3.20.20.70:FF:000004">
    <property type="entry name" value="Ribulose-phosphate 3-epimerase"/>
    <property type="match status" value="1"/>
</dbReference>
<feature type="active site" description="Proton donor" evidence="10 12">
    <location>
        <position position="178"/>
    </location>
</feature>
<evidence type="ECO:0000256" key="10">
    <source>
        <dbReference type="HAMAP-Rule" id="MF_02227"/>
    </source>
</evidence>
<protein>
    <recommendedName>
        <fullName evidence="7 10">Ribulose-phosphate 3-epimerase</fullName>
        <ecNumber evidence="7 10">5.1.3.1</ecNumber>
    </recommendedName>
</protein>
<feature type="binding site" evidence="10 14">
    <location>
        <position position="69"/>
    </location>
    <ligand>
        <name>substrate</name>
    </ligand>
</feature>
<dbReference type="AlphaFoldDB" id="A0AAJ1IDM1"/>
<dbReference type="PANTHER" id="PTHR11749">
    <property type="entry name" value="RIBULOSE-5-PHOSPHATE-3-EPIMERASE"/>
    <property type="match status" value="1"/>
</dbReference>
<keyword evidence="13" id="KW-0464">Manganese</keyword>
<keyword evidence="13" id="KW-0170">Cobalt</keyword>
<dbReference type="GO" id="GO:0019323">
    <property type="term" value="P:pentose catabolic process"/>
    <property type="evidence" value="ECO:0007669"/>
    <property type="project" value="UniProtKB-UniRule"/>
</dbReference>
<evidence type="ECO:0000256" key="13">
    <source>
        <dbReference type="PIRSR" id="PIRSR001461-2"/>
    </source>
</evidence>
<feature type="binding site" evidence="10 13">
    <location>
        <position position="69"/>
    </location>
    <ligand>
        <name>a divalent metal cation</name>
        <dbReference type="ChEBI" id="CHEBI:60240"/>
    </ligand>
</feature>
<evidence type="ECO:0000256" key="5">
    <source>
        <dbReference type="ARBA" id="ARBA00001954"/>
    </source>
</evidence>
<feature type="binding site" evidence="10 13">
    <location>
        <position position="178"/>
    </location>
    <ligand>
        <name>a divalent metal cation</name>
        <dbReference type="ChEBI" id="CHEBI:60240"/>
    </ligand>
</feature>
<comment type="catalytic activity">
    <reaction evidence="1 10 11">
        <text>D-ribulose 5-phosphate = D-xylulose 5-phosphate</text>
        <dbReference type="Rhea" id="RHEA:13677"/>
        <dbReference type="ChEBI" id="CHEBI:57737"/>
        <dbReference type="ChEBI" id="CHEBI:58121"/>
        <dbReference type="EC" id="5.1.3.1"/>
    </reaction>
</comment>
<dbReference type="HAMAP" id="MF_02227">
    <property type="entry name" value="RPE"/>
    <property type="match status" value="1"/>
</dbReference>
<evidence type="ECO:0000256" key="11">
    <source>
        <dbReference type="PIRNR" id="PIRNR001461"/>
    </source>
</evidence>
<evidence type="ECO:0000256" key="4">
    <source>
        <dbReference type="ARBA" id="ARBA00001947"/>
    </source>
</evidence>
<dbReference type="InterPro" id="IPR013785">
    <property type="entry name" value="Aldolase_TIM"/>
</dbReference>
<feature type="binding site" evidence="10 14">
    <location>
        <begin position="200"/>
        <end position="201"/>
    </location>
    <ligand>
        <name>substrate</name>
    </ligand>
</feature>
<dbReference type="NCBIfam" id="NF004076">
    <property type="entry name" value="PRK05581.1-4"/>
    <property type="match status" value="1"/>
</dbReference>
<reference evidence="15 16" key="1">
    <citation type="submission" date="2022-12" db="EMBL/GenBank/DDBJ databases">
        <title>Metagenome assembled genome from gulf of manar.</title>
        <authorList>
            <person name="Kohli P."/>
            <person name="Pk S."/>
            <person name="Venkata Ramana C."/>
            <person name="Sasikala C."/>
        </authorList>
    </citation>
    <scope>NUCLEOTIDE SEQUENCE [LARGE SCALE GENOMIC DNA]</scope>
    <source>
        <strain evidence="15">JB008</strain>
    </source>
</reference>
<comment type="cofactor">
    <cofactor evidence="5">
        <name>Fe(2+)</name>
        <dbReference type="ChEBI" id="CHEBI:29033"/>
    </cofactor>
</comment>
<comment type="cofactor">
    <cofactor evidence="10 13">
        <name>a divalent metal cation</name>
        <dbReference type="ChEBI" id="CHEBI:60240"/>
    </cofactor>
    <text evidence="10 13">Binds 1 divalent metal cation per subunit.</text>
</comment>
<gene>
    <name evidence="10 15" type="primary">rpe</name>
    <name evidence="15" type="ORF">PQJ61_03860</name>
</gene>
<dbReference type="Proteomes" id="UP001221217">
    <property type="component" value="Unassembled WGS sequence"/>
</dbReference>
<dbReference type="InterPro" id="IPR011060">
    <property type="entry name" value="RibuloseP-bd_barrel"/>
</dbReference>
<comment type="similarity">
    <text evidence="6 10 11">Belongs to the ribulose-phosphate 3-epimerase family.</text>
</comment>
<dbReference type="GO" id="GO:0005737">
    <property type="term" value="C:cytoplasm"/>
    <property type="evidence" value="ECO:0007669"/>
    <property type="project" value="UniProtKB-ARBA"/>
</dbReference>
<evidence type="ECO:0000256" key="14">
    <source>
        <dbReference type="PIRSR" id="PIRSR001461-3"/>
    </source>
</evidence>
<dbReference type="NCBIfam" id="TIGR01163">
    <property type="entry name" value="rpe"/>
    <property type="match status" value="1"/>
</dbReference>
<evidence type="ECO:0000256" key="9">
    <source>
        <dbReference type="ARBA" id="ARBA00023235"/>
    </source>
</evidence>
<name>A0AAJ1IDM1_9SPIO</name>
<dbReference type="GO" id="GO:0004750">
    <property type="term" value="F:D-ribulose-phosphate 3-epimerase activity"/>
    <property type="evidence" value="ECO:0007669"/>
    <property type="project" value="UniProtKB-UniRule"/>
</dbReference>
<evidence type="ECO:0000256" key="3">
    <source>
        <dbReference type="ARBA" id="ARBA00001941"/>
    </source>
</evidence>
<organism evidence="15 16">
    <name type="scientific">Candidatus Thalassospirochaeta sargassi</name>
    <dbReference type="NCBI Taxonomy" id="3119039"/>
    <lineage>
        <taxon>Bacteria</taxon>
        <taxon>Pseudomonadati</taxon>
        <taxon>Spirochaetota</taxon>
        <taxon>Spirochaetia</taxon>
        <taxon>Spirochaetales</taxon>
        <taxon>Spirochaetaceae</taxon>
        <taxon>Candidatus Thalassospirochaeta</taxon>
    </lineage>
</organism>
<comment type="caution">
    <text evidence="15">The sequence shown here is derived from an EMBL/GenBank/DDBJ whole genome shotgun (WGS) entry which is preliminary data.</text>
</comment>
<evidence type="ECO:0000256" key="7">
    <source>
        <dbReference type="ARBA" id="ARBA00013188"/>
    </source>
</evidence>
<feature type="binding site" evidence="10 14">
    <location>
        <position position="11"/>
    </location>
    <ligand>
        <name>substrate</name>
    </ligand>
</feature>
<comment type="cofactor">
    <cofactor evidence="4">
        <name>Zn(2+)</name>
        <dbReference type="ChEBI" id="CHEBI:29105"/>
    </cofactor>
</comment>
<dbReference type="PIRSF" id="PIRSF001461">
    <property type="entry name" value="RPE"/>
    <property type="match status" value="1"/>
</dbReference>
<accession>A0AAJ1IDM1</accession>
<feature type="binding site" evidence="10">
    <location>
        <begin position="178"/>
        <end position="180"/>
    </location>
    <ligand>
        <name>substrate</name>
    </ligand>
</feature>
<evidence type="ECO:0000313" key="16">
    <source>
        <dbReference type="Proteomes" id="UP001221217"/>
    </source>
</evidence>
<comment type="cofactor">
    <cofactor evidence="3">
        <name>Co(2+)</name>
        <dbReference type="ChEBI" id="CHEBI:48828"/>
    </cofactor>
</comment>
<dbReference type="EMBL" id="JAQQAL010000010">
    <property type="protein sequence ID" value="MDC7225882.1"/>
    <property type="molecule type" value="Genomic_DNA"/>
</dbReference>
<evidence type="ECO:0000256" key="1">
    <source>
        <dbReference type="ARBA" id="ARBA00001782"/>
    </source>
</evidence>
<dbReference type="PROSITE" id="PS01086">
    <property type="entry name" value="RIBUL_P_3_EPIMER_2"/>
    <property type="match status" value="1"/>
</dbReference>
<feature type="binding site" evidence="10 13">
    <location>
        <position position="36"/>
    </location>
    <ligand>
        <name>a divalent metal cation</name>
        <dbReference type="ChEBI" id="CHEBI:60240"/>
    </ligand>
</feature>
<keyword evidence="9 10" id="KW-0413">Isomerase</keyword>
<dbReference type="GO" id="GO:0046872">
    <property type="term" value="F:metal ion binding"/>
    <property type="evidence" value="ECO:0007669"/>
    <property type="project" value="UniProtKB-UniRule"/>
</dbReference>
<evidence type="ECO:0000256" key="8">
    <source>
        <dbReference type="ARBA" id="ARBA00022723"/>
    </source>
</evidence>
<evidence type="ECO:0000313" key="15">
    <source>
        <dbReference type="EMBL" id="MDC7225882.1"/>
    </source>
</evidence>
<dbReference type="CDD" id="cd00429">
    <property type="entry name" value="RPE"/>
    <property type="match status" value="1"/>
</dbReference>
<evidence type="ECO:0000256" key="12">
    <source>
        <dbReference type="PIRSR" id="PIRSR001461-1"/>
    </source>
</evidence>
<evidence type="ECO:0000256" key="2">
    <source>
        <dbReference type="ARBA" id="ARBA00001936"/>
    </source>
</evidence>
<proteinExistence type="inferred from homology"/>
<feature type="binding site" evidence="10 13">
    <location>
        <position position="38"/>
    </location>
    <ligand>
        <name>a divalent metal cation</name>
        <dbReference type="ChEBI" id="CHEBI:60240"/>
    </ligand>
</feature>
<comment type="pathway">
    <text evidence="10">Carbohydrate degradation.</text>
</comment>
<keyword evidence="10 11" id="KW-0119">Carbohydrate metabolism</keyword>
<comment type="cofactor">
    <cofactor evidence="2">
        <name>Mn(2+)</name>
        <dbReference type="ChEBI" id="CHEBI:29035"/>
    </cofactor>
</comment>
<dbReference type="EC" id="5.1.3.1" evidence="7 10"/>
<dbReference type="Pfam" id="PF00834">
    <property type="entry name" value="Ribul_P_3_epim"/>
    <property type="match status" value="1"/>
</dbReference>
<dbReference type="InterPro" id="IPR026019">
    <property type="entry name" value="Ribul_P_3_epim"/>
</dbReference>
<feature type="active site" description="Proton acceptor" evidence="10 12">
    <location>
        <position position="38"/>
    </location>
</feature>
<dbReference type="InterPro" id="IPR000056">
    <property type="entry name" value="Ribul_P_3_epim-like"/>
</dbReference>
<dbReference type="GO" id="GO:0006098">
    <property type="term" value="P:pentose-phosphate shunt"/>
    <property type="evidence" value="ECO:0007669"/>
    <property type="project" value="UniProtKB-UniRule"/>
</dbReference>
<feature type="binding site" evidence="14">
    <location>
        <position position="180"/>
    </location>
    <ligand>
        <name>substrate</name>
    </ligand>
</feature>
<evidence type="ECO:0000256" key="6">
    <source>
        <dbReference type="ARBA" id="ARBA00009541"/>
    </source>
</evidence>
<comment type="function">
    <text evidence="10">Catalyzes the reversible epimerization of D-ribulose 5-phosphate to D-xylulose 5-phosphate.</text>
</comment>
<sequence length="220" mass="23974">MENKIISIAPSVLAADFVNMEQGIRKIEDASCEWIHLDIMDGSFVPPITFGHQMVKSIRNITDLILDAHLMIDNPGNQLDALAEAGADYVAVHLENTIHTDRIINRIKELGMKAGIAIVPSTPVSALSELLPVVDQVLVMTVNPGYGGQKMIPRCLDKIKQLDDIRKEYGYEYLISADGGINRETASAVRDAGIDVAVCGSSFFNAEDSPAEVRIIQGIE</sequence>